<gene>
    <name evidence="1" type="ORF">NCGR_LOCUS67517</name>
</gene>
<reference evidence="1" key="1">
    <citation type="submission" date="2020-10" db="EMBL/GenBank/DDBJ databases">
        <authorList>
            <person name="Han B."/>
            <person name="Lu T."/>
            <person name="Zhao Q."/>
            <person name="Huang X."/>
            <person name="Zhao Y."/>
        </authorList>
    </citation>
    <scope>NUCLEOTIDE SEQUENCE</scope>
</reference>
<dbReference type="Proteomes" id="UP000604825">
    <property type="component" value="Unassembled WGS sequence"/>
</dbReference>
<comment type="caution">
    <text evidence="1">The sequence shown here is derived from an EMBL/GenBank/DDBJ whole genome shotgun (WGS) entry which is preliminary data.</text>
</comment>
<dbReference type="AlphaFoldDB" id="A0A811SKU0"/>
<accession>A0A811SKU0</accession>
<protein>
    <submittedName>
        <fullName evidence="1">Uncharacterized protein</fullName>
    </submittedName>
</protein>
<evidence type="ECO:0000313" key="2">
    <source>
        <dbReference type="Proteomes" id="UP000604825"/>
    </source>
</evidence>
<dbReference type="PANTHER" id="PTHR36704">
    <property type="entry name" value="PROTEIN, PUTATIVE-RELATED"/>
    <property type="match status" value="1"/>
</dbReference>
<sequence length="94" mass="10840">MAIGHRSPCYTVLFATQPWKAKFSFKNKVDDVKTKGKYALQPRADMIKEQIAPLRSWAEEMSRKWHFEGNKEAKEKSVIIRELSRALGSRTTPS</sequence>
<dbReference type="EMBL" id="CAJGYO010000762">
    <property type="protein sequence ID" value="CAD6343419.1"/>
    <property type="molecule type" value="Genomic_DNA"/>
</dbReference>
<evidence type="ECO:0000313" key="1">
    <source>
        <dbReference type="EMBL" id="CAD6343419.1"/>
    </source>
</evidence>
<proteinExistence type="predicted"/>
<name>A0A811SKU0_9POAL</name>
<dbReference type="PANTHER" id="PTHR36704:SF1">
    <property type="entry name" value="OS06G0239700 PROTEIN"/>
    <property type="match status" value="1"/>
</dbReference>
<dbReference type="OrthoDB" id="1928683at2759"/>
<keyword evidence="2" id="KW-1185">Reference proteome</keyword>
<organism evidence="1 2">
    <name type="scientific">Miscanthus lutarioriparius</name>
    <dbReference type="NCBI Taxonomy" id="422564"/>
    <lineage>
        <taxon>Eukaryota</taxon>
        <taxon>Viridiplantae</taxon>
        <taxon>Streptophyta</taxon>
        <taxon>Embryophyta</taxon>
        <taxon>Tracheophyta</taxon>
        <taxon>Spermatophyta</taxon>
        <taxon>Magnoliopsida</taxon>
        <taxon>Liliopsida</taxon>
        <taxon>Poales</taxon>
        <taxon>Poaceae</taxon>
        <taxon>PACMAD clade</taxon>
        <taxon>Panicoideae</taxon>
        <taxon>Andropogonodae</taxon>
        <taxon>Andropogoneae</taxon>
        <taxon>Saccharinae</taxon>
        <taxon>Miscanthus</taxon>
    </lineage>
</organism>